<name>A0ABS9ZJN2_9PSED</name>
<evidence type="ECO:0000313" key="2">
    <source>
        <dbReference type="Proteomes" id="UP001320513"/>
    </source>
</evidence>
<dbReference type="EMBL" id="LOHG01000008">
    <property type="protein sequence ID" value="MCI8210778.1"/>
    <property type="molecule type" value="Genomic_DNA"/>
</dbReference>
<protein>
    <submittedName>
        <fullName evidence="1">Uncharacterized protein</fullName>
    </submittedName>
</protein>
<reference evidence="1 2" key="1">
    <citation type="submission" date="2015-12" db="EMBL/GenBank/DDBJ databases">
        <title>Phylogenomics in the description of a new species in the Pseudomonas syringae group.</title>
        <authorList>
            <person name="Busquets A."/>
            <person name="Gomila M."/>
            <person name="Beiki F."/>
            <person name="Rahimian H."/>
            <person name="Mulet M."/>
            <person name="Sanchez D."/>
            <person name="Garcia-Valdes E."/>
            <person name="Lalucat J."/>
        </authorList>
    </citation>
    <scope>NUCLEOTIDE SEQUENCE [LARGE SCALE GENOMIC DNA]</scope>
    <source>
        <strain evidence="1 2">S25</strain>
    </source>
</reference>
<accession>A0ABS9ZJN2</accession>
<comment type="caution">
    <text evidence="1">The sequence shown here is derived from an EMBL/GenBank/DDBJ whole genome shotgun (WGS) entry which is preliminary data.</text>
</comment>
<gene>
    <name evidence="1" type="ORF">AUC61_14665</name>
</gene>
<dbReference type="Proteomes" id="UP001320513">
    <property type="component" value="Unassembled WGS sequence"/>
</dbReference>
<proteinExistence type="predicted"/>
<sequence>MYEPTLTFKLLGHTKREDGLIGRYHLEVTDTRIDKTATISVEPRHLASARSMKRILLDRCMFYRVTRAEHDHMLLKILDPQFEALQE</sequence>
<organism evidence="1 2">
    <name type="scientific">Pseudomonas maioricensis</name>
    <dbReference type="NCBI Taxonomy" id="1766623"/>
    <lineage>
        <taxon>Bacteria</taxon>
        <taxon>Pseudomonadati</taxon>
        <taxon>Pseudomonadota</taxon>
        <taxon>Gammaproteobacteria</taxon>
        <taxon>Pseudomonadales</taxon>
        <taxon>Pseudomonadaceae</taxon>
        <taxon>Pseudomonas</taxon>
    </lineage>
</organism>
<evidence type="ECO:0000313" key="1">
    <source>
        <dbReference type="EMBL" id="MCI8210778.1"/>
    </source>
</evidence>
<keyword evidence="2" id="KW-1185">Reference proteome</keyword>